<dbReference type="AlphaFoldDB" id="A0A1I6QL29"/>
<feature type="transmembrane region" description="Helical" evidence="6">
    <location>
        <begin position="300"/>
        <end position="318"/>
    </location>
</feature>
<keyword evidence="2" id="KW-1003">Cell membrane</keyword>
<dbReference type="PANTHER" id="PTHR30250">
    <property type="entry name" value="PST FAMILY PREDICTED COLANIC ACID TRANSPORTER"/>
    <property type="match status" value="1"/>
</dbReference>
<keyword evidence="3 6" id="KW-0812">Transmembrane</keyword>
<comment type="subcellular location">
    <subcellularLocation>
        <location evidence="1">Cell membrane</location>
        <topology evidence="1">Multi-pass membrane protein</topology>
    </subcellularLocation>
</comment>
<dbReference type="InterPro" id="IPR002797">
    <property type="entry name" value="Polysacc_synth"/>
</dbReference>
<feature type="transmembrane region" description="Helical" evidence="6">
    <location>
        <begin position="120"/>
        <end position="136"/>
    </location>
</feature>
<evidence type="ECO:0000256" key="3">
    <source>
        <dbReference type="ARBA" id="ARBA00022692"/>
    </source>
</evidence>
<evidence type="ECO:0000313" key="7">
    <source>
        <dbReference type="EMBL" id="SFS53133.1"/>
    </source>
</evidence>
<keyword evidence="5 6" id="KW-0472">Membrane</keyword>
<proteinExistence type="predicted"/>
<reference evidence="8" key="1">
    <citation type="submission" date="2016-10" db="EMBL/GenBank/DDBJ databases">
        <authorList>
            <person name="Varghese N."/>
            <person name="Submissions S."/>
        </authorList>
    </citation>
    <scope>NUCLEOTIDE SEQUENCE [LARGE SCALE GENOMIC DNA]</scope>
    <source>
        <strain evidence="8">DSM 22427</strain>
    </source>
</reference>
<evidence type="ECO:0000256" key="5">
    <source>
        <dbReference type="ARBA" id="ARBA00023136"/>
    </source>
</evidence>
<evidence type="ECO:0000313" key="8">
    <source>
        <dbReference type="Proteomes" id="UP000199199"/>
    </source>
</evidence>
<feature type="transmembrane region" description="Helical" evidence="6">
    <location>
        <begin position="179"/>
        <end position="199"/>
    </location>
</feature>
<dbReference type="RefSeq" id="WP_092902863.1">
    <property type="nucleotide sequence ID" value="NZ_FOZS01000001.1"/>
</dbReference>
<feature type="transmembrane region" description="Helical" evidence="6">
    <location>
        <begin position="12"/>
        <end position="33"/>
    </location>
</feature>
<protein>
    <submittedName>
        <fullName evidence="7">Membrane protein involved in the export of O-antigen and teichoic acid</fullName>
    </submittedName>
</protein>
<dbReference type="EMBL" id="FOZS01000001">
    <property type="protein sequence ID" value="SFS53133.1"/>
    <property type="molecule type" value="Genomic_DNA"/>
</dbReference>
<organism evidence="7 8">
    <name type="scientific">Halostagnicola kamekurae</name>
    <dbReference type="NCBI Taxonomy" id="619731"/>
    <lineage>
        <taxon>Archaea</taxon>
        <taxon>Methanobacteriati</taxon>
        <taxon>Methanobacteriota</taxon>
        <taxon>Stenosarchaea group</taxon>
        <taxon>Halobacteria</taxon>
        <taxon>Halobacteriales</taxon>
        <taxon>Natrialbaceae</taxon>
        <taxon>Halostagnicola</taxon>
    </lineage>
</organism>
<gene>
    <name evidence="7" type="ORF">SAMN04488556_1345</name>
</gene>
<dbReference type="InterPro" id="IPR050833">
    <property type="entry name" value="Poly_Biosynth_Transport"/>
</dbReference>
<sequence length="526" mass="56794">MKRSLTSGILTVASGKFITLFLGIISSPLLYRWMGPADYGAYATVLSAHSVIMIFVSTAVADGVRKYVAEDRSVEGWERSVVGFYLRLATLLVVVGSAVLGVLTYAGVFEFVWGPEFTRYSYVMIGMVIASQYMMFARKSLMGFGLEKYSEPLKVLYNVSFVVVAVPLVYYGYGVVGALLGQVIAAGLAAALGHVVLHFHQSLRSVFERDDGALPKREMMSFNTLSIVLVFLLMSLYHIDVMMLQALGTQAEVGHYKAALVFAEFLWFAPITLQTVFVHSTSELWSQGENERVSRLAAKTTRYTFLLTAVMAIGMAALAHDVVPVYWGPESEPAVEPLLLLLPGAVGFALARPMLAIGQGKGELRYPIIATGLAAGINVVLNTVLIPLYGMHGAAVATSIGYGSMAVFHVWSAWQVGFDPVSDARYARVLATALVAAVPIFAMASVLSVPIAIPIIGSLPLSAFVVPPVGLAVFLAIAVAFGALDLTEIFRVLAQFPDPIGSKAKPVCRQLQNRDGEGLFSQYFKF</sequence>
<keyword evidence="8" id="KW-1185">Reference proteome</keyword>
<feature type="transmembrane region" description="Helical" evidence="6">
    <location>
        <begin position="426"/>
        <end position="453"/>
    </location>
</feature>
<evidence type="ECO:0000256" key="1">
    <source>
        <dbReference type="ARBA" id="ARBA00004651"/>
    </source>
</evidence>
<dbReference type="GO" id="GO:0005886">
    <property type="term" value="C:plasma membrane"/>
    <property type="evidence" value="ECO:0007669"/>
    <property type="project" value="UniProtKB-SubCell"/>
</dbReference>
<dbReference type="OrthoDB" id="19148at2157"/>
<dbReference type="CDD" id="cd13128">
    <property type="entry name" value="MATE_Wzx_like"/>
    <property type="match status" value="1"/>
</dbReference>
<accession>A0A1I6QL29</accession>
<evidence type="ECO:0000256" key="4">
    <source>
        <dbReference type="ARBA" id="ARBA00022989"/>
    </source>
</evidence>
<feature type="transmembrane region" description="Helical" evidence="6">
    <location>
        <begin position="338"/>
        <end position="356"/>
    </location>
</feature>
<evidence type="ECO:0000256" key="2">
    <source>
        <dbReference type="ARBA" id="ARBA00022475"/>
    </source>
</evidence>
<feature type="transmembrane region" description="Helical" evidence="6">
    <location>
        <begin position="84"/>
        <end position="108"/>
    </location>
</feature>
<feature type="transmembrane region" description="Helical" evidence="6">
    <location>
        <begin position="39"/>
        <end position="64"/>
    </location>
</feature>
<dbReference type="PANTHER" id="PTHR30250:SF11">
    <property type="entry name" value="O-ANTIGEN TRANSPORTER-RELATED"/>
    <property type="match status" value="1"/>
</dbReference>
<feature type="transmembrane region" description="Helical" evidence="6">
    <location>
        <begin position="395"/>
        <end position="414"/>
    </location>
</feature>
<dbReference type="Pfam" id="PF01943">
    <property type="entry name" value="Polysacc_synt"/>
    <property type="match status" value="1"/>
</dbReference>
<feature type="transmembrane region" description="Helical" evidence="6">
    <location>
        <begin position="368"/>
        <end position="389"/>
    </location>
</feature>
<feature type="transmembrane region" description="Helical" evidence="6">
    <location>
        <begin position="259"/>
        <end position="279"/>
    </location>
</feature>
<feature type="transmembrane region" description="Helical" evidence="6">
    <location>
        <begin position="220"/>
        <end position="239"/>
    </location>
</feature>
<evidence type="ECO:0000256" key="6">
    <source>
        <dbReference type="SAM" id="Phobius"/>
    </source>
</evidence>
<feature type="transmembrane region" description="Helical" evidence="6">
    <location>
        <begin position="156"/>
        <end position="173"/>
    </location>
</feature>
<feature type="transmembrane region" description="Helical" evidence="6">
    <location>
        <begin position="459"/>
        <end position="484"/>
    </location>
</feature>
<name>A0A1I6QL29_9EURY</name>
<keyword evidence="4 6" id="KW-1133">Transmembrane helix</keyword>
<dbReference type="Proteomes" id="UP000199199">
    <property type="component" value="Unassembled WGS sequence"/>
</dbReference>